<organism evidence="5 6">
    <name type="scientific">Artemisia annua</name>
    <name type="common">Sweet wormwood</name>
    <dbReference type="NCBI Taxonomy" id="35608"/>
    <lineage>
        <taxon>Eukaryota</taxon>
        <taxon>Viridiplantae</taxon>
        <taxon>Streptophyta</taxon>
        <taxon>Embryophyta</taxon>
        <taxon>Tracheophyta</taxon>
        <taxon>Spermatophyta</taxon>
        <taxon>Magnoliopsida</taxon>
        <taxon>eudicotyledons</taxon>
        <taxon>Gunneridae</taxon>
        <taxon>Pentapetalae</taxon>
        <taxon>asterids</taxon>
        <taxon>campanulids</taxon>
        <taxon>Asterales</taxon>
        <taxon>Asteraceae</taxon>
        <taxon>Asteroideae</taxon>
        <taxon>Anthemideae</taxon>
        <taxon>Artemisiinae</taxon>
        <taxon>Artemisia</taxon>
    </lineage>
</organism>
<dbReference type="InterPro" id="IPR004154">
    <property type="entry name" value="Anticodon-bd"/>
</dbReference>
<dbReference type="GO" id="GO:0005829">
    <property type="term" value="C:cytosol"/>
    <property type="evidence" value="ECO:0007669"/>
    <property type="project" value="TreeGrafter"/>
</dbReference>
<evidence type="ECO:0000256" key="2">
    <source>
        <dbReference type="ARBA" id="ARBA00022840"/>
    </source>
</evidence>
<dbReference type="PANTHER" id="PTHR11476">
    <property type="entry name" value="HISTIDYL-TRNA SYNTHETASE"/>
    <property type="match status" value="1"/>
</dbReference>
<evidence type="ECO:0000256" key="1">
    <source>
        <dbReference type="ARBA" id="ARBA00022741"/>
    </source>
</evidence>
<evidence type="ECO:0000313" key="5">
    <source>
        <dbReference type="EMBL" id="PWA88247.1"/>
    </source>
</evidence>
<comment type="caution">
    <text evidence="5">The sequence shown here is derived from an EMBL/GenBank/DDBJ whole genome shotgun (WGS) entry which is preliminary data.</text>
</comment>
<dbReference type="SUPFAM" id="SSF52954">
    <property type="entry name" value="Class II aaRS ABD-related"/>
    <property type="match status" value="1"/>
</dbReference>
<proteinExistence type="predicted"/>
<dbReference type="Pfam" id="PF03129">
    <property type="entry name" value="HGTP_anticodon"/>
    <property type="match status" value="1"/>
</dbReference>
<keyword evidence="6" id="KW-1185">Reference proteome</keyword>
<dbReference type="GO" id="GO:0032543">
    <property type="term" value="P:mitochondrial translation"/>
    <property type="evidence" value="ECO:0007669"/>
    <property type="project" value="TreeGrafter"/>
</dbReference>
<dbReference type="GO" id="GO:0004821">
    <property type="term" value="F:histidine-tRNA ligase activity"/>
    <property type="evidence" value="ECO:0007669"/>
    <property type="project" value="TreeGrafter"/>
</dbReference>
<dbReference type="GO" id="GO:0003723">
    <property type="term" value="F:RNA binding"/>
    <property type="evidence" value="ECO:0007669"/>
    <property type="project" value="TreeGrafter"/>
</dbReference>
<sequence length="104" mass="11590">MAELQVSETQVLVSIVGDDISLAAKLVSMCWDAKLKAELLVNKRLSKHLDRANEFGIPWIVMVGEEEITKGVVKLKKKDAQVEIEVPTSDFVDELVRLINTPQS</sequence>
<dbReference type="FunFam" id="3.40.50.800:FF:000012">
    <property type="entry name" value="Histidine--tRNA ligase, cytoplasmic"/>
    <property type="match status" value="1"/>
</dbReference>
<feature type="domain" description="Anticodon-binding" evidence="4">
    <location>
        <begin position="10"/>
        <end position="96"/>
    </location>
</feature>
<gene>
    <name evidence="5" type="ORF">CTI12_AA122280</name>
</gene>
<keyword evidence="3" id="KW-0648">Protein biosynthesis</keyword>
<keyword evidence="1" id="KW-0547">Nucleotide-binding</keyword>
<evidence type="ECO:0000313" key="6">
    <source>
        <dbReference type="Proteomes" id="UP000245207"/>
    </source>
</evidence>
<dbReference type="EMBL" id="PKPP01000831">
    <property type="protein sequence ID" value="PWA88247.1"/>
    <property type="molecule type" value="Genomic_DNA"/>
</dbReference>
<dbReference type="STRING" id="35608.A0A2U1PR96"/>
<dbReference type="GO" id="GO:0005524">
    <property type="term" value="F:ATP binding"/>
    <property type="evidence" value="ECO:0007669"/>
    <property type="project" value="UniProtKB-KW"/>
</dbReference>
<dbReference type="InterPro" id="IPR036621">
    <property type="entry name" value="Anticodon-bd_dom_sf"/>
</dbReference>
<evidence type="ECO:0000256" key="3">
    <source>
        <dbReference type="ARBA" id="ARBA00022917"/>
    </source>
</evidence>
<dbReference type="AlphaFoldDB" id="A0A2U1PR96"/>
<evidence type="ECO:0000259" key="4">
    <source>
        <dbReference type="Pfam" id="PF03129"/>
    </source>
</evidence>
<dbReference type="OrthoDB" id="1906957at2759"/>
<protein>
    <submittedName>
        <fullName evidence="5">Anticodon-binding</fullName>
    </submittedName>
</protein>
<dbReference type="GO" id="GO:0005739">
    <property type="term" value="C:mitochondrion"/>
    <property type="evidence" value="ECO:0007669"/>
    <property type="project" value="TreeGrafter"/>
</dbReference>
<accession>A0A2U1PR96</accession>
<keyword evidence="2" id="KW-0067">ATP-binding</keyword>
<dbReference type="Gene3D" id="3.40.50.800">
    <property type="entry name" value="Anticodon-binding domain"/>
    <property type="match status" value="1"/>
</dbReference>
<reference evidence="5 6" key="1">
    <citation type="journal article" date="2018" name="Mol. Plant">
        <title>The genome of Artemisia annua provides insight into the evolution of Asteraceae family and artemisinin biosynthesis.</title>
        <authorList>
            <person name="Shen Q."/>
            <person name="Zhang L."/>
            <person name="Liao Z."/>
            <person name="Wang S."/>
            <person name="Yan T."/>
            <person name="Shi P."/>
            <person name="Liu M."/>
            <person name="Fu X."/>
            <person name="Pan Q."/>
            <person name="Wang Y."/>
            <person name="Lv Z."/>
            <person name="Lu X."/>
            <person name="Zhang F."/>
            <person name="Jiang W."/>
            <person name="Ma Y."/>
            <person name="Chen M."/>
            <person name="Hao X."/>
            <person name="Li L."/>
            <person name="Tang Y."/>
            <person name="Lv G."/>
            <person name="Zhou Y."/>
            <person name="Sun X."/>
            <person name="Brodelius P.E."/>
            <person name="Rose J.K.C."/>
            <person name="Tang K."/>
        </authorList>
    </citation>
    <scope>NUCLEOTIDE SEQUENCE [LARGE SCALE GENOMIC DNA]</scope>
    <source>
        <strain evidence="6">cv. Huhao1</strain>
        <tissue evidence="5">Leaf</tissue>
    </source>
</reference>
<dbReference type="PANTHER" id="PTHR11476:SF7">
    <property type="entry name" value="HISTIDINE--TRNA LIGASE"/>
    <property type="match status" value="1"/>
</dbReference>
<name>A0A2U1PR96_ARTAN</name>
<dbReference type="Proteomes" id="UP000245207">
    <property type="component" value="Unassembled WGS sequence"/>
</dbReference>
<dbReference type="GO" id="GO:0006427">
    <property type="term" value="P:histidyl-tRNA aminoacylation"/>
    <property type="evidence" value="ECO:0007669"/>
    <property type="project" value="TreeGrafter"/>
</dbReference>